<dbReference type="SUPFAM" id="SSF46785">
    <property type="entry name" value="Winged helix' DNA-binding domain"/>
    <property type="match status" value="1"/>
</dbReference>
<evidence type="ECO:0000313" key="6">
    <source>
        <dbReference type="EMBL" id="KRU14739.1"/>
    </source>
</evidence>
<dbReference type="InterPro" id="IPR036388">
    <property type="entry name" value="WH-like_DNA-bd_sf"/>
</dbReference>
<dbReference type="KEGG" id="cpae:CPAST_c31810"/>
<dbReference type="GO" id="GO:0003677">
    <property type="term" value="F:DNA binding"/>
    <property type="evidence" value="ECO:0007669"/>
    <property type="project" value="UniProtKB-KW"/>
</dbReference>
<evidence type="ECO:0000313" key="8">
    <source>
        <dbReference type="Proteomes" id="UP000030905"/>
    </source>
</evidence>
<dbReference type="Pfam" id="PF01638">
    <property type="entry name" value="HxlR"/>
    <property type="match status" value="1"/>
</dbReference>
<evidence type="ECO:0000256" key="2">
    <source>
        <dbReference type="ARBA" id="ARBA00023125"/>
    </source>
</evidence>
<keyword evidence="8" id="KW-1185">Reference proteome</keyword>
<evidence type="ECO:0000313" key="7">
    <source>
        <dbReference type="Proteomes" id="UP000028042"/>
    </source>
</evidence>
<evidence type="ECO:0000313" key="5">
    <source>
        <dbReference type="EMBL" id="AJA53235.1"/>
    </source>
</evidence>
<dbReference type="InterPro" id="IPR002577">
    <property type="entry name" value="HTH_HxlR"/>
</dbReference>
<dbReference type="RefSeq" id="WP_003446643.1">
    <property type="nucleotide sequence ID" value="NZ_ANZB01000012.1"/>
</dbReference>
<gene>
    <name evidence="5" type="ORF">CLPA_c31810</name>
    <name evidence="6" type="ORF">CP6013_03998</name>
</gene>
<dbReference type="InterPro" id="IPR036390">
    <property type="entry name" value="WH_DNA-bd_sf"/>
</dbReference>
<reference evidence="6 7" key="3">
    <citation type="journal article" name="Genome Announc.">
        <title>Improved Draft Genome Sequence of Clostridium pasteurianum Strain ATCC 6013 (DSM 525) Using a Hybrid Next-Generation Sequencing Approach.</title>
        <authorList>
            <person name="Pyne M.E."/>
            <person name="Utturkar S."/>
            <person name="Brown S.D."/>
            <person name="Moo-Young M."/>
            <person name="Chung D.A."/>
            <person name="Chou C.P."/>
        </authorList>
    </citation>
    <scope>NUCLEOTIDE SEQUENCE [LARGE SCALE GENOMIC DNA]</scope>
    <source>
        <strain evidence="6 7">ATCC 6013</strain>
    </source>
</reference>
<dbReference type="PANTHER" id="PTHR33204">
    <property type="entry name" value="TRANSCRIPTIONAL REGULATOR, MARR FAMILY"/>
    <property type="match status" value="1"/>
</dbReference>
<dbReference type="KEGG" id="cpat:CLPA_c31810"/>
<proteinExistence type="predicted"/>
<dbReference type="Proteomes" id="UP000028042">
    <property type="component" value="Unassembled WGS sequence"/>
</dbReference>
<keyword evidence="3" id="KW-0804">Transcription</keyword>
<evidence type="ECO:0000256" key="1">
    <source>
        <dbReference type="ARBA" id="ARBA00023015"/>
    </source>
</evidence>
<feature type="domain" description="HTH hxlR-type" evidence="4">
    <location>
        <begin position="11"/>
        <end position="109"/>
    </location>
</feature>
<reference evidence="5 8" key="1">
    <citation type="journal article" date="2015" name="Genome Announc.">
        <title>Complete Genome Sequence of the Nitrogen-Fixing and Solvent-Producing Clostridium pasteurianum DSM 525.</title>
        <authorList>
            <person name="Poehlein A."/>
            <person name="Grosse-Honebrink A."/>
            <person name="Zhang Y."/>
            <person name="Minton N.P."/>
            <person name="Daniel R."/>
        </authorList>
    </citation>
    <scope>NUCLEOTIDE SEQUENCE [LARGE SCALE GENOMIC DNA]</scope>
    <source>
        <strain evidence="5">DSM 525</strain>
        <strain evidence="8">DSM 525 / ATCC 6013</strain>
    </source>
</reference>
<dbReference type="EMBL" id="JPGY02000001">
    <property type="protein sequence ID" value="KRU14739.1"/>
    <property type="molecule type" value="Genomic_DNA"/>
</dbReference>
<dbReference type="EMBL" id="CP009268">
    <property type="protein sequence ID" value="AJA53235.1"/>
    <property type="molecule type" value="Genomic_DNA"/>
</dbReference>
<dbReference type="eggNOG" id="COG1733">
    <property type="taxonomic scope" value="Bacteria"/>
</dbReference>
<dbReference type="PATRIC" id="fig|1262449.3.peg.3067"/>
<dbReference type="GeneID" id="93075287"/>
<keyword evidence="2" id="KW-0238">DNA-binding</keyword>
<dbReference type="PROSITE" id="PS51118">
    <property type="entry name" value="HTH_HXLR"/>
    <property type="match status" value="1"/>
</dbReference>
<sequence>MSTKNLYDGSCRIINSLNIISGKWKLPILCKLSPGNIRYNELKRQVRGITNIMLTRSLQELASHGLVVRIQHSNIPPHVEYGLTEHGKKLIPALDALKKWGEEQADFEQHEIKGYK</sequence>
<evidence type="ECO:0000256" key="3">
    <source>
        <dbReference type="ARBA" id="ARBA00023163"/>
    </source>
</evidence>
<dbReference type="Proteomes" id="UP000030905">
    <property type="component" value="Chromosome"/>
</dbReference>
<evidence type="ECO:0000259" key="4">
    <source>
        <dbReference type="PROSITE" id="PS51118"/>
    </source>
</evidence>
<dbReference type="Gene3D" id="1.10.10.10">
    <property type="entry name" value="Winged helix-like DNA-binding domain superfamily/Winged helix DNA-binding domain"/>
    <property type="match status" value="1"/>
</dbReference>
<dbReference type="AlphaFoldDB" id="A0A0H3J7S5"/>
<reference evidence="6" key="2">
    <citation type="submission" date="2015-10" db="EMBL/GenBank/DDBJ databases">
        <title>Improved Draft Genome Sequence of Clostridium pasteurianum Strain ATCC 6013 (DSM 525) Using a Hybrid Next-Generation Sequencing Approach.</title>
        <authorList>
            <person name="Pyne M.E."/>
            <person name="Utturkar S.M."/>
            <person name="Brown S.D."/>
            <person name="Moo-Young M."/>
            <person name="Chung D.A."/>
            <person name="Chou P.C."/>
        </authorList>
    </citation>
    <scope>NUCLEOTIDE SEQUENCE</scope>
    <source>
        <strain evidence="6">ATCC 6013</strain>
    </source>
</reference>
<dbReference type="PANTHER" id="PTHR33204:SF29">
    <property type="entry name" value="TRANSCRIPTIONAL REGULATOR"/>
    <property type="match status" value="1"/>
</dbReference>
<accession>A0A0H3J7S5</accession>
<name>A0A0H3J7S5_CLOPA</name>
<protein>
    <submittedName>
        <fullName evidence="5">Transcriptional regulator, HxlR family</fullName>
    </submittedName>
</protein>
<organism evidence="5 8">
    <name type="scientific">Clostridium pasteurianum DSM 525 = ATCC 6013</name>
    <dbReference type="NCBI Taxonomy" id="1262449"/>
    <lineage>
        <taxon>Bacteria</taxon>
        <taxon>Bacillati</taxon>
        <taxon>Bacillota</taxon>
        <taxon>Clostridia</taxon>
        <taxon>Eubacteriales</taxon>
        <taxon>Clostridiaceae</taxon>
        <taxon>Clostridium</taxon>
    </lineage>
</organism>
<keyword evidence="1" id="KW-0805">Transcription regulation</keyword>